<evidence type="ECO:0000256" key="7">
    <source>
        <dbReference type="ARBA" id="ARBA00023224"/>
    </source>
</evidence>
<keyword evidence="6 8" id="KW-0472">Membrane</keyword>
<sequence length="369" mass="42107">MVNCLESSTERLSSIFINDFCYQNQSDETCARIERNIDATPDLLYWLFGIYPMIVCIPALILNMTFVCVATHGAIERKLSRKLYIFLVNRSLGDILYLLLTIFLALCCIVLEGHFPLDILAVIMVVNYVSFWGSMVGFISLCLLKLCALVKPLHARKFVTTKRCLLVVYVSWLAALVYTVFLLFLLSLTMIEPLAKWSKCTAASCIRAAFSINATLDICCYFLTLTIFIFTLVASHRIQLNRKLSSRSRSITENSLICGVELAVRCSSNPLVQQVRLRKLTLSIAIFALLYSLPTFGAMRFLLKYNECYYSLGWYRALTIVGSARIFFIVRTFIDPVINFCTHRRLREALTEKFTSYSSLRRRCSDALN</sequence>
<keyword evidence="5" id="KW-0297">G-protein coupled receptor</keyword>
<dbReference type="PROSITE" id="PS50262">
    <property type="entry name" value="G_PROTEIN_RECEP_F1_2"/>
    <property type="match status" value="1"/>
</dbReference>
<evidence type="ECO:0000256" key="1">
    <source>
        <dbReference type="ARBA" id="ARBA00004651"/>
    </source>
</evidence>
<dbReference type="GO" id="GO:0005886">
    <property type="term" value="C:plasma membrane"/>
    <property type="evidence" value="ECO:0007669"/>
    <property type="project" value="UniProtKB-SubCell"/>
</dbReference>
<dbReference type="AlphaFoldDB" id="A0A914XHW1"/>
<proteinExistence type="predicted"/>
<keyword evidence="5" id="KW-0675">Receptor</keyword>
<evidence type="ECO:0000256" key="3">
    <source>
        <dbReference type="ARBA" id="ARBA00022692"/>
    </source>
</evidence>
<comment type="subcellular location">
    <subcellularLocation>
        <location evidence="1">Cell membrane</location>
        <topology evidence="1">Multi-pass membrane protein</topology>
    </subcellularLocation>
</comment>
<organism evidence="10 11">
    <name type="scientific">Plectus sambesii</name>
    <dbReference type="NCBI Taxonomy" id="2011161"/>
    <lineage>
        <taxon>Eukaryota</taxon>
        <taxon>Metazoa</taxon>
        <taxon>Ecdysozoa</taxon>
        <taxon>Nematoda</taxon>
        <taxon>Chromadorea</taxon>
        <taxon>Plectida</taxon>
        <taxon>Plectina</taxon>
        <taxon>Plectoidea</taxon>
        <taxon>Plectidae</taxon>
        <taxon>Plectus</taxon>
    </lineage>
</organism>
<keyword evidence="10" id="KW-1185">Reference proteome</keyword>
<keyword evidence="2" id="KW-1003">Cell membrane</keyword>
<keyword evidence="3 8" id="KW-0812">Transmembrane</keyword>
<dbReference type="PANTHER" id="PTHR37441">
    <property type="entry name" value="PROTEIN CBG16518"/>
    <property type="match status" value="1"/>
</dbReference>
<keyword evidence="7" id="KW-0807">Transducer</keyword>
<accession>A0A914XHW1</accession>
<dbReference type="Gene3D" id="1.20.1070.10">
    <property type="entry name" value="Rhodopsin 7-helix transmembrane proteins"/>
    <property type="match status" value="1"/>
</dbReference>
<dbReference type="CDD" id="cd00637">
    <property type="entry name" value="7tm_classA_rhodopsin-like"/>
    <property type="match status" value="1"/>
</dbReference>
<feature type="transmembrane region" description="Helical" evidence="8">
    <location>
        <begin position="95"/>
        <end position="113"/>
    </location>
</feature>
<reference evidence="11" key="1">
    <citation type="submission" date="2022-11" db="UniProtKB">
        <authorList>
            <consortium name="WormBaseParasite"/>
        </authorList>
    </citation>
    <scope>IDENTIFICATION</scope>
</reference>
<feature type="transmembrane region" description="Helical" evidence="8">
    <location>
        <begin position="208"/>
        <end position="234"/>
    </location>
</feature>
<feature type="transmembrane region" description="Helical" evidence="8">
    <location>
        <begin position="119"/>
        <end position="144"/>
    </location>
</feature>
<dbReference type="InterPro" id="IPR040435">
    <property type="entry name" value="Put_GPCR_Chromadorea"/>
</dbReference>
<evidence type="ECO:0000256" key="4">
    <source>
        <dbReference type="ARBA" id="ARBA00022989"/>
    </source>
</evidence>
<protein>
    <submittedName>
        <fullName evidence="11">G-protein coupled receptors family 1 profile domain-containing protein</fullName>
    </submittedName>
</protein>
<evidence type="ECO:0000259" key="9">
    <source>
        <dbReference type="PROSITE" id="PS50262"/>
    </source>
</evidence>
<dbReference type="GO" id="GO:0004930">
    <property type="term" value="F:G protein-coupled receptor activity"/>
    <property type="evidence" value="ECO:0007669"/>
    <property type="project" value="UniProtKB-KW"/>
</dbReference>
<name>A0A914XHW1_9BILA</name>
<evidence type="ECO:0000256" key="5">
    <source>
        <dbReference type="ARBA" id="ARBA00023040"/>
    </source>
</evidence>
<evidence type="ECO:0000256" key="2">
    <source>
        <dbReference type="ARBA" id="ARBA00022475"/>
    </source>
</evidence>
<dbReference type="SUPFAM" id="SSF81321">
    <property type="entry name" value="Family A G protein-coupled receptor-like"/>
    <property type="match status" value="1"/>
</dbReference>
<evidence type="ECO:0000313" key="11">
    <source>
        <dbReference type="WBParaSite" id="PSAMB.scaffold873size39781.g9280.t1"/>
    </source>
</evidence>
<feature type="transmembrane region" description="Helical" evidence="8">
    <location>
        <begin position="280"/>
        <end position="302"/>
    </location>
</feature>
<feature type="transmembrane region" description="Helical" evidence="8">
    <location>
        <begin position="165"/>
        <end position="188"/>
    </location>
</feature>
<feature type="domain" description="G-protein coupled receptors family 1 profile" evidence="9">
    <location>
        <begin position="62"/>
        <end position="339"/>
    </location>
</feature>
<dbReference type="PANTHER" id="PTHR37441:SF7">
    <property type="entry name" value="G-PROTEIN COUPLED RECEPTORS FAMILY 1 PROFILE DOMAIN-CONTAINING PROTEIN"/>
    <property type="match status" value="1"/>
</dbReference>
<evidence type="ECO:0000313" key="10">
    <source>
        <dbReference type="Proteomes" id="UP000887566"/>
    </source>
</evidence>
<keyword evidence="4 8" id="KW-1133">Transmembrane helix</keyword>
<dbReference type="InterPro" id="IPR017452">
    <property type="entry name" value="GPCR_Rhodpsn_7TM"/>
</dbReference>
<dbReference type="WBParaSite" id="PSAMB.scaffold873size39781.g9280.t1">
    <property type="protein sequence ID" value="PSAMB.scaffold873size39781.g9280.t1"/>
    <property type="gene ID" value="PSAMB.scaffold873size39781.g9280"/>
</dbReference>
<feature type="transmembrane region" description="Helical" evidence="8">
    <location>
        <begin position="314"/>
        <end position="334"/>
    </location>
</feature>
<feature type="transmembrane region" description="Helical" evidence="8">
    <location>
        <begin position="50"/>
        <end position="75"/>
    </location>
</feature>
<evidence type="ECO:0000256" key="8">
    <source>
        <dbReference type="SAM" id="Phobius"/>
    </source>
</evidence>
<evidence type="ECO:0000256" key="6">
    <source>
        <dbReference type="ARBA" id="ARBA00023136"/>
    </source>
</evidence>
<dbReference type="Proteomes" id="UP000887566">
    <property type="component" value="Unplaced"/>
</dbReference>